<feature type="transmembrane region" description="Helical" evidence="8">
    <location>
        <begin position="234"/>
        <end position="251"/>
    </location>
</feature>
<feature type="transmembrane region" description="Helical" evidence="8">
    <location>
        <begin position="175"/>
        <end position="193"/>
    </location>
</feature>
<evidence type="ECO:0000256" key="1">
    <source>
        <dbReference type="ARBA" id="ARBA00004651"/>
    </source>
</evidence>
<dbReference type="PROSITE" id="PS51012">
    <property type="entry name" value="ABC_TM2"/>
    <property type="match status" value="1"/>
</dbReference>
<dbReference type="RefSeq" id="WP_262866475.1">
    <property type="nucleotide sequence ID" value="NZ_JAKOBS010000017.1"/>
</dbReference>
<protein>
    <recommendedName>
        <fullName evidence="8">Transport permease protein</fullName>
    </recommendedName>
</protein>
<comment type="subcellular location">
    <subcellularLocation>
        <location evidence="1 8">Cell membrane</location>
        <topology evidence="1 8">Multi-pass membrane protein</topology>
    </subcellularLocation>
</comment>
<keyword evidence="11" id="KW-1185">Reference proteome</keyword>
<comment type="caution">
    <text evidence="10">The sequence shown here is derived from an EMBL/GenBank/DDBJ whole genome shotgun (WGS) entry which is preliminary data.</text>
</comment>
<evidence type="ECO:0000256" key="7">
    <source>
        <dbReference type="ARBA" id="ARBA00023136"/>
    </source>
</evidence>
<proteinExistence type="inferred from homology"/>
<name>A0ABT4GT41_PAEAL</name>
<comment type="similarity">
    <text evidence="2 8">Belongs to the ABC-2 integral membrane protein family.</text>
</comment>
<reference evidence="10 11" key="1">
    <citation type="submission" date="2022-05" db="EMBL/GenBank/DDBJ databases">
        <title>Genome Sequencing of Bee-Associated Microbes.</title>
        <authorList>
            <person name="Dunlap C."/>
        </authorList>
    </citation>
    <scope>NUCLEOTIDE SEQUENCE [LARGE SCALE GENOMIC DNA]</scope>
    <source>
        <strain evidence="10 11">NRRL B-04010</strain>
    </source>
</reference>
<feature type="domain" description="ABC transmembrane type-2" evidence="9">
    <location>
        <begin position="31"/>
        <end position="254"/>
    </location>
</feature>
<evidence type="ECO:0000256" key="6">
    <source>
        <dbReference type="ARBA" id="ARBA00022989"/>
    </source>
</evidence>
<keyword evidence="4 8" id="KW-1003">Cell membrane</keyword>
<evidence type="ECO:0000313" key="10">
    <source>
        <dbReference type="EMBL" id="MCY9759612.1"/>
    </source>
</evidence>
<gene>
    <name evidence="10" type="ORF">M5X12_03385</name>
</gene>
<dbReference type="PANTHER" id="PTHR30413">
    <property type="entry name" value="INNER MEMBRANE TRANSPORT PERMEASE"/>
    <property type="match status" value="1"/>
</dbReference>
<evidence type="ECO:0000313" key="11">
    <source>
        <dbReference type="Proteomes" id="UP001527181"/>
    </source>
</evidence>
<keyword evidence="6 8" id="KW-1133">Transmembrane helix</keyword>
<feature type="transmembrane region" description="Helical" evidence="8">
    <location>
        <begin position="100"/>
        <end position="133"/>
    </location>
</feature>
<dbReference type="InterPro" id="IPR013525">
    <property type="entry name" value="ABC2_TM"/>
</dbReference>
<keyword evidence="5 8" id="KW-0812">Transmembrane</keyword>
<dbReference type="GeneID" id="94488384"/>
<organism evidence="10 11">
    <name type="scientific">Paenibacillus alvei</name>
    <name type="common">Bacillus alvei</name>
    <dbReference type="NCBI Taxonomy" id="44250"/>
    <lineage>
        <taxon>Bacteria</taxon>
        <taxon>Bacillati</taxon>
        <taxon>Bacillota</taxon>
        <taxon>Bacilli</taxon>
        <taxon>Bacillales</taxon>
        <taxon>Paenibacillaceae</taxon>
        <taxon>Paenibacillus</taxon>
    </lineage>
</organism>
<dbReference type="Pfam" id="PF01061">
    <property type="entry name" value="ABC2_membrane"/>
    <property type="match status" value="1"/>
</dbReference>
<feature type="transmembrane region" description="Helical" evidence="8">
    <location>
        <begin position="62"/>
        <end position="79"/>
    </location>
</feature>
<evidence type="ECO:0000259" key="9">
    <source>
        <dbReference type="PROSITE" id="PS51012"/>
    </source>
</evidence>
<evidence type="ECO:0000256" key="2">
    <source>
        <dbReference type="ARBA" id="ARBA00007783"/>
    </source>
</evidence>
<feature type="transmembrane region" description="Helical" evidence="8">
    <location>
        <begin position="145"/>
        <end position="168"/>
    </location>
</feature>
<keyword evidence="3 8" id="KW-0813">Transport</keyword>
<feature type="transmembrane region" description="Helical" evidence="8">
    <location>
        <begin position="26"/>
        <end position="50"/>
    </location>
</feature>
<evidence type="ECO:0000256" key="3">
    <source>
        <dbReference type="ARBA" id="ARBA00022448"/>
    </source>
</evidence>
<evidence type="ECO:0000256" key="5">
    <source>
        <dbReference type="ARBA" id="ARBA00022692"/>
    </source>
</evidence>
<sequence length="262" mass="31110">MNYISYVFKNYKLILELSKKDIKSKYLGSFMGVLWAFVHPLISILVYWTVFQVGFKTVPVDNIPFVLWLLSGMVPWLFISESWANATNSITENSFLVKKIVFRVSVLPVIKIISSLFVHLFFILILFLMFALYGWYPNIYNIQLFYYLFCSMALSLALSLITSTLIVFIKDVGQIVAVMLQLLFWLTPIFWNLNIVEKEYQIFFKVNPIFYIVEGYRDTFINDKWFWHHPWQTLYFWSFVTISSLLGIFLYKKMRSHFADVL</sequence>
<dbReference type="Proteomes" id="UP001527181">
    <property type="component" value="Unassembled WGS sequence"/>
</dbReference>
<evidence type="ECO:0000256" key="4">
    <source>
        <dbReference type="ARBA" id="ARBA00022475"/>
    </source>
</evidence>
<dbReference type="PANTHER" id="PTHR30413:SF10">
    <property type="entry name" value="CAPSULE POLYSACCHARIDE EXPORT INNER-MEMBRANE PROTEIN CTRC"/>
    <property type="match status" value="1"/>
</dbReference>
<dbReference type="InterPro" id="IPR047817">
    <property type="entry name" value="ABC2_TM_bact-type"/>
</dbReference>
<keyword evidence="7 8" id="KW-0472">Membrane</keyword>
<dbReference type="EMBL" id="JAMDNP010000005">
    <property type="protein sequence ID" value="MCY9759612.1"/>
    <property type="molecule type" value="Genomic_DNA"/>
</dbReference>
<evidence type="ECO:0000256" key="8">
    <source>
        <dbReference type="RuleBase" id="RU361157"/>
    </source>
</evidence>
<accession>A0ABT4GT41</accession>